<proteinExistence type="predicted"/>
<organism evidence="2 3">
    <name type="scientific">Humicola insolens</name>
    <name type="common">Soft-rot fungus</name>
    <dbReference type="NCBI Taxonomy" id="85995"/>
    <lineage>
        <taxon>Eukaryota</taxon>
        <taxon>Fungi</taxon>
        <taxon>Dikarya</taxon>
        <taxon>Ascomycota</taxon>
        <taxon>Pezizomycotina</taxon>
        <taxon>Sordariomycetes</taxon>
        <taxon>Sordariomycetidae</taxon>
        <taxon>Sordariales</taxon>
        <taxon>Chaetomiaceae</taxon>
        <taxon>Mycothermus</taxon>
    </lineage>
</organism>
<comment type="caution">
    <text evidence="2">The sequence shown here is derived from an EMBL/GenBank/DDBJ whole genome shotgun (WGS) entry which is preliminary data.</text>
</comment>
<dbReference type="Proteomes" id="UP001583172">
    <property type="component" value="Unassembled WGS sequence"/>
</dbReference>
<protein>
    <submittedName>
        <fullName evidence="2">Uncharacterized protein</fullName>
    </submittedName>
</protein>
<feature type="chain" id="PRO_5047444843" evidence="1">
    <location>
        <begin position="20"/>
        <end position="150"/>
    </location>
</feature>
<name>A0ABR3V332_HUMIN</name>
<keyword evidence="1" id="KW-0732">Signal</keyword>
<evidence type="ECO:0000313" key="3">
    <source>
        <dbReference type="Proteomes" id="UP001583172"/>
    </source>
</evidence>
<dbReference type="EMBL" id="JAZGSY010000450">
    <property type="protein sequence ID" value="KAL1836183.1"/>
    <property type="molecule type" value="Genomic_DNA"/>
</dbReference>
<evidence type="ECO:0000313" key="2">
    <source>
        <dbReference type="EMBL" id="KAL1836183.1"/>
    </source>
</evidence>
<sequence length="150" mass="16310">MQLSVVTAGLFAVINSVCAAPTLNTGKDEVSAMADVPPWTVQDFQRTCNKKDTSCTITFHIDTKLEPRTPCMYSITGAPASRAPANSITCGPYTISSGWSGQFGEESGFTTWSIVDWNKRLIIWPAYADRELVNGQTVTPDKSYAPQTLP</sequence>
<evidence type="ECO:0000256" key="1">
    <source>
        <dbReference type="SAM" id="SignalP"/>
    </source>
</evidence>
<gene>
    <name evidence="2" type="ORF">VTJ49DRAFT_5464</name>
</gene>
<reference evidence="2 3" key="1">
    <citation type="journal article" date="2024" name="Commun. Biol.">
        <title>Comparative genomic analysis of thermophilic fungi reveals convergent evolutionary adaptations and gene losses.</title>
        <authorList>
            <person name="Steindorff A.S."/>
            <person name="Aguilar-Pontes M.V."/>
            <person name="Robinson A.J."/>
            <person name="Andreopoulos B."/>
            <person name="LaButti K."/>
            <person name="Kuo A."/>
            <person name="Mondo S."/>
            <person name="Riley R."/>
            <person name="Otillar R."/>
            <person name="Haridas S."/>
            <person name="Lipzen A."/>
            <person name="Grimwood J."/>
            <person name="Schmutz J."/>
            <person name="Clum A."/>
            <person name="Reid I.D."/>
            <person name="Moisan M.C."/>
            <person name="Butler G."/>
            <person name="Nguyen T.T.M."/>
            <person name="Dewar K."/>
            <person name="Conant G."/>
            <person name="Drula E."/>
            <person name="Henrissat B."/>
            <person name="Hansel C."/>
            <person name="Singer S."/>
            <person name="Hutchinson M.I."/>
            <person name="de Vries R.P."/>
            <person name="Natvig D.O."/>
            <person name="Powell A.J."/>
            <person name="Tsang A."/>
            <person name="Grigoriev I.V."/>
        </authorList>
    </citation>
    <scope>NUCLEOTIDE SEQUENCE [LARGE SCALE GENOMIC DNA]</scope>
    <source>
        <strain evidence="2 3">CBS 620.91</strain>
    </source>
</reference>
<accession>A0ABR3V332</accession>
<feature type="signal peptide" evidence="1">
    <location>
        <begin position="1"/>
        <end position="19"/>
    </location>
</feature>
<keyword evidence="3" id="KW-1185">Reference proteome</keyword>